<dbReference type="AlphaFoldDB" id="A0A2T7NVB4"/>
<dbReference type="PANTHER" id="PTHR24024">
    <property type="entry name" value="PULMONARY SURFACTANT-ASSOCIATED PROTEIN A"/>
    <property type="match status" value="1"/>
</dbReference>
<keyword evidence="2" id="KW-1185">Reference proteome</keyword>
<organism evidence="1 2">
    <name type="scientific">Pomacea canaliculata</name>
    <name type="common">Golden apple snail</name>
    <dbReference type="NCBI Taxonomy" id="400727"/>
    <lineage>
        <taxon>Eukaryota</taxon>
        <taxon>Metazoa</taxon>
        <taxon>Spiralia</taxon>
        <taxon>Lophotrochozoa</taxon>
        <taxon>Mollusca</taxon>
        <taxon>Gastropoda</taxon>
        <taxon>Caenogastropoda</taxon>
        <taxon>Architaenioglossa</taxon>
        <taxon>Ampullarioidea</taxon>
        <taxon>Ampullariidae</taxon>
        <taxon>Pomacea</taxon>
    </lineage>
</organism>
<sequence length="349" mass="37713">MSLARFERLIHIGFIHTRKQKLSPSMTTMALLTLICFLTSLPVLYTMSLDTNVTADNSASTSLASGAGGLEMRKLRHIEAELEVLRRTVTEIKAGVQCGSQSPHPNVLQEVTSEIQALRSQFQGLQVQRELSVLRSDLLLAQSAMLADTGSKPVGRTPQISNEPPRVAENICTIMSTGAVYERWGNSGCPNGTELVYSGLIGGSHFTHTGAAANALCLPLNPVLENNPGASTLTVIYGAELELTPLPKHNLDPLCAVCRSPRATILMVPAASACLPGWTVEYSGYLMAGYYSHTAATEYICVDREQHTRTGSDKNDDGKLFYYVTVMCGSLPCPPYENGKVFPCVVCSK</sequence>
<dbReference type="OrthoDB" id="6086925at2759"/>
<comment type="caution">
    <text evidence="1">The sequence shown here is derived from an EMBL/GenBank/DDBJ whole genome shotgun (WGS) entry which is preliminary data.</text>
</comment>
<dbReference type="EMBL" id="PZQS01000009">
    <property type="protein sequence ID" value="PVD25118.1"/>
    <property type="molecule type" value="Genomic_DNA"/>
</dbReference>
<name>A0A2T7NVB4_POMCA</name>
<dbReference type="PANTHER" id="PTHR24024:SF18">
    <property type="entry name" value="SHORT-CHAIN COLLAGEN C4-LIKE"/>
    <property type="match status" value="1"/>
</dbReference>
<dbReference type="InterPro" id="IPR051077">
    <property type="entry name" value="Ca-dependent_lectin"/>
</dbReference>
<reference evidence="1 2" key="1">
    <citation type="submission" date="2018-04" db="EMBL/GenBank/DDBJ databases">
        <title>The genome of golden apple snail Pomacea canaliculata provides insight into stress tolerance and invasive adaptation.</title>
        <authorList>
            <person name="Liu C."/>
            <person name="Liu B."/>
            <person name="Ren Y."/>
            <person name="Zhang Y."/>
            <person name="Wang H."/>
            <person name="Li S."/>
            <person name="Jiang F."/>
            <person name="Yin L."/>
            <person name="Zhang G."/>
            <person name="Qian W."/>
            <person name="Fan W."/>
        </authorList>
    </citation>
    <scope>NUCLEOTIDE SEQUENCE [LARGE SCALE GENOMIC DNA]</scope>
    <source>
        <strain evidence="1">SZHN2017</strain>
        <tissue evidence="1">Muscle</tissue>
    </source>
</reference>
<gene>
    <name evidence="1" type="ORF">C0Q70_15616</name>
</gene>
<accession>A0A2T7NVB4</accession>
<proteinExistence type="predicted"/>
<dbReference type="GO" id="GO:0005615">
    <property type="term" value="C:extracellular space"/>
    <property type="evidence" value="ECO:0007669"/>
    <property type="project" value="TreeGrafter"/>
</dbReference>
<dbReference type="Proteomes" id="UP000245119">
    <property type="component" value="Linkage Group LG9"/>
</dbReference>
<protein>
    <submittedName>
        <fullName evidence="1">Uncharacterized protein</fullName>
    </submittedName>
</protein>
<evidence type="ECO:0000313" key="1">
    <source>
        <dbReference type="EMBL" id="PVD25118.1"/>
    </source>
</evidence>
<evidence type="ECO:0000313" key="2">
    <source>
        <dbReference type="Proteomes" id="UP000245119"/>
    </source>
</evidence>